<dbReference type="EMBL" id="CAXAMN010023973">
    <property type="protein sequence ID" value="CAK9082866.1"/>
    <property type="molecule type" value="Genomic_DNA"/>
</dbReference>
<comment type="caution">
    <text evidence="2">The sequence shown here is derived from an EMBL/GenBank/DDBJ whole genome shotgun (WGS) entry which is preliminary data.</text>
</comment>
<feature type="region of interest" description="Disordered" evidence="1">
    <location>
        <begin position="520"/>
        <end position="552"/>
    </location>
</feature>
<evidence type="ECO:0000256" key="1">
    <source>
        <dbReference type="SAM" id="MobiDB-lite"/>
    </source>
</evidence>
<dbReference type="Proteomes" id="UP001642484">
    <property type="component" value="Unassembled WGS sequence"/>
</dbReference>
<keyword evidence="3" id="KW-1185">Reference proteome</keyword>
<proteinExistence type="predicted"/>
<feature type="region of interest" description="Disordered" evidence="1">
    <location>
        <begin position="897"/>
        <end position="916"/>
    </location>
</feature>
<reference evidence="2 3" key="1">
    <citation type="submission" date="2024-02" db="EMBL/GenBank/DDBJ databases">
        <authorList>
            <person name="Chen Y."/>
            <person name="Shah S."/>
            <person name="Dougan E. K."/>
            <person name="Thang M."/>
            <person name="Chan C."/>
        </authorList>
    </citation>
    <scope>NUCLEOTIDE SEQUENCE [LARGE SCALE GENOMIC DNA]</scope>
</reference>
<feature type="region of interest" description="Disordered" evidence="1">
    <location>
        <begin position="634"/>
        <end position="655"/>
    </location>
</feature>
<protein>
    <submittedName>
        <fullName evidence="2">Uncharacterized protein</fullName>
    </submittedName>
</protein>
<feature type="compositionally biased region" description="Acidic residues" evidence="1">
    <location>
        <begin position="980"/>
        <end position="994"/>
    </location>
</feature>
<organism evidence="2 3">
    <name type="scientific">Durusdinium trenchii</name>
    <dbReference type="NCBI Taxonomy" id="1381693"/>
    <lineage>
        <taxon>Eukaryota</taxon>
        <taxon>Sar</taxon>
        <taxon>Alveolata</taxon>
        <taxon>Dinophyceae</taxon>
        <taxon>Suessiales</taxon>
        <taxon>Symbiodiniaceae</taxon>
        <taxon>Durusdinium</taxon>
    </lineage>
</organism>
<evidence type="ECO:0000313" key="2">
    <source>
        <dbReference type="EMBL" id="CAK9082866.1"/>
    </source>
</evidence>
<accession>A0ABP0Q586</accession>
<evidence type="ECO:0000313" key="3">
    <source>
        <dbReference type="Proteomes" id="UP001642484"/>
    </source>
</evidence>
<name>A0ABP0Q586_9DINO</name>
<sequence length="1141" mass="127751">MRYRKLQKRTGTLRDAVMAYETVRKPLGNRKLTANDMCTIAFGNCHRRTFLAERFDVSKQTIRRALSFTALTVLEIQLHQLKDLRDFVLTKSPDFSAASLSWDETSQILALDSMETSLLEGRLYNQELISYLIDNLRHGSREMSASQPGLLGWQKAAKDIKHCFEKVLNGPYWHRGPLMHLCVGGCCDSRAEAESKVTWAILRVLLRTLPVTPLLSDWVRLGPNLDFFIAAEHQGLLTKLLLSAQWAMQLPTQDVSGETVCIEWRALAGSRFQRTCKMLVSYEERFERTLLAIAIEPLRHLHSAFLKCAHTAPDDQSWPTLLQQIWAPSSKFVAVLQYYSSLLTGACGRMRLLFQLDGHTSMSQWVAECPEEARQARNLILLIAGSVHKRFLATLDRFPFKLFGLADARRRDGEALVKEFYSKPLCCHPAGFARELRKHVSKDDFMQHLSQFRWFALMTSFITKLTIASVERRHATHQQQANRGMPFSMFAAGSVLAECRHQDSAVERMKLERLRIQREKDQMQRGLDGPVSLPADKPSKVRSRKQRTGGRVVRAQSAEEIYRWDWLKREKTLGRSWKPASKECWKASRAAFSDLTAEEKAVLEERSKASKLEAAVNRKVLKRLKKCQDRTCSTTEHQVCGESQPAASTQGQTEEADPLALMIQQPATLEDASQRQPPMPKQVSCQSLLSPLQVQAQSGDSAAGRSKQKFPIKPEAILIRSKAPGGVRKGVDDFTQQATTIAGGDAMPNQVLYPGCCGALCRNQSTQRALYLHGKIVDSLLKVVEGSNLKPGHVSRGSILFAAEQYQDTALDIPSRTSFYAIAHASGRQAHHKPQVTLAELELVCITEDEFAAKMCFVDDDVVEKVVLVVLTWGWGGATSRLDTYEVSGRGNTYVASCERPQPHQPQRGRGGGQVADPEDLLMLEDLAVRPSAARPARASRAPRAPSAFVQDEHDYLADIIRELEDHNDVIAQPLAEERSDGEDGDAEQENAEDDAQHEPQQDPQPAQRHAGAAAGVPVPVQPQQPVLQAPRLMYDRGGWDFAAVESRQSVGRLHHLGSSSLKATCKIHKTCSCAVSLPAEGTQRHEQVMSTLGRSPSFEDIERDLKEWLAQGLSCEGEEHANFGTQLKSERWKMKLRQRQ</sequence>
<feature type="region of interest" description="Disordered" evidence="1">
    <location>
        <begin position="976"/>
        <end position="1015"/>
    </location>
</feature>
<gene>
    <name evidence="2" type="ORF">CCMP2556_LOCUS40450</name>
</gene>